<reference evidence="1" key="2">
    <citation type="journal article" date="2015" name="Data Brief">
        <title>Shoot transcriptome of the giant reed, Arundo donax.</title>
        <authorList>
            <person name="Barrero R.A."/>
            <person name="Guerrero F.D."/>
            <person name="Moolhuijzen P."/>
            <person name="Goolsby J.A."/>
            <person name="Tidwell J."/>
            <person name="Bellgard S.E."/>
            <person name="Bellgard M.I."/>
        </authorList>
    </citation>
    <scope>NUCLEOTIDE SEQUENCE</scope>
    <source>
        <tissue evidence="1">Shoot tissue taken approximately 20 cm above the soil surface</tissue>
    </source>
</reference>
<dbReference type="AlphaFoldDB" id="A0A0A9B3W2"/>
<name>A0A0A9B3W2_ARUDO</name>
<sequence length="43" mass="4938">MLEVSTCLHQYLNITGALDHHKINNQPQCKLSHITYQVQCTVN</sequence>
<evidence type="ECO:0000313" key="1">
    <source>
        <dbReference type="EMBL" id="JAD58654.1"/>
    </source>
</evidence>
<proteinExistence type="predicted"/>
<dbReference type="EMBL" id="GBRH01239241">
    <property type="protein sequence ID" value="JAD58654.1"/>
    <property type="molecule type" value="Transcribed_RNA"/>
</dbReference>
<organism evidence="1">
    <name type="scientific">Arundo donax</name>
    <name type="common">Giant reed</name>
    <name type="synonym">Donax arundinaceus</name>
    <dbReference type="NCBI Taxonomy" id="35708"/>
    <lineage>
        <taxon>Eukaryota</taxon>
        <taxon>Viridiplantae</taxon>
        <taxon>Streptophyta</taxon>
        <taxon>Embryophyta</taxon>
        <taxon>Tracheophyta</taxon>
        <taxon>Spermatophyta</taxon>
        <taxon>Magnoliopsida</taxon>
        <taxon>Liliopsida</taxon>
        <taxon>Poales</taxon>
        <taxon>Poaceae</taxon>
        <taxon>PACMAD clade</taxon>
        <taxon>Arundinoideae</taxon>
        <taxon>Arundineae</taxon>
        <taxon>Arundo</taxon>
    </lineage>
</organism>
<protein>
    <submittedName>
        <fullName evidence="1">Uncharacterized protein</fullName>
    </submittedName>
</protein>
<reference evidence="1" key="1">
    <citation type="submission" date="2014-09" db="EMBL/GenBank/DDBJ databases">
        <authorList>
            <person name="Magalhaes I.L.F."/>
            <person name="Oliveira U."/>
            <person name="Santos F.R."/>
            <person name="Vidigal T.H.D.A."/>
            <person name="Brescovit A.D."/>
            <person name="Santos A.J."/>
        </authorList>
    </citation>
    <scope>NUCLEOTIDE SEQUENCE</scope>
    <source>
        <tissue evidence="1">Shoot tissue taken approximately 20 cm above the soil surface</tissue>
    </source>
</reference>
<accession>A0A0A9B3W2</accession>